<dbReference type="InterPro" id="IPR051912">
    <property type="entry name" value="Alkylbase_DNA_Glycosylase/TA"/>
</dbReference>
<dbReference type="GeneID" id="83056653"/>
<feature type="domain" description="HhH-GPD" evidence="6">
    <location>
        <begin position="48"/>
        <end position="202"/>
    </location>
</feature>
<dbReference type="InterPro" id="IPR011257">
    <property type="entry name" value="DNA_glycosylase"/>
</dbReference>
<dbReference type="GO" id="GO:0032131">
    <property type="term" value="F:alkylated DNA binding"/>
    <property type="evidence" value="ECO:0007669"/>
    <property type="project" value="TreeGrafter"/>
</dbReference>
<dbReference type="PANTHER" id="PTHR43003:SF5">
    <property type="entry name" value="DNA-3-METHYLADENINE GLYCOSYLASE"/>
    <property type="match status" value="1"/>
</dbReference>
<dbReference type="Gene3D" id="1.10.340.30">
    <property type="entry name" value="Hypothetical protein, domain 2"/>
    <property type="match status" value="1"/>
</dbReference>
<dbReference type="AlphaFoldDB" id="A0A1B2I1Z8"/>
<dbReference type="Pfam" id="PF00730">
    <property type="entry name" value="HhH-GPD"/>
    <property type="match status" value="1"/>
</dbReference>
<dbReference type="KEGG" id="cpor:BED41_02160"/>
<reference evidence="7" key="1">
    <citation type="submission" date="2016-08" db="EMBL/GenBank/DDBJ databases">
        <title>Complete genome of Cloacibacillus porcorum.</title>
        <authorList>
            <person name="Looft T."/>
            <person name="Bayles D.O."/>
            <person name="Alt D.P."/>
        </authorList>
    </citation>
    <scope>NUCLEOTIDE SEQUENCE [LARGE SCALE GENOMIC DNA]</scope>
    <source>
        <strain evidence="7">CL-84</strain>
    </source>
</reference>
<keyword evidence="4" id="KW-0227">DNA damage</keyword>
<dbReference type="SUPFAM" id="SSF48150">
    <property type="entry name" value="DNA-glycosylase"/>
    <property type="match status" value="1"/>
</dbReference>
<proteinExistence type="inferred from homology"/>
<dbReference type="GO" id="GO:0032993">
    <property type="term" value="C:protein-DNA complex"/>
    <property type="evidence" value="ECO:0007669"/>
    <property type="project" value="TreeGrafter"/>
</dbReference>
<dbReference type="CDD" id="cd00056">
    <property type="entry name" value="ENDO3c"/>
    <property type="match status" value="1"/>
</dbReference>
<dbReference type="Gene3D" id="1.10.1670.40">
    <property type="match status" value="1"/>
</dbReference>
<comment type="catalytic activity">
    <reaction evidence="1">
        <text>Hydrolysis of alkylated DNA, releasing 3-methyladenine, 3-methylguanine, 7-methylguanine and 7-methyladenine.</text>
        <dbReference type="EC" id="3.2.2.21"/>
    </reaction>
</comment>
<dbReference type="Proteomes" id="UP000093044">
    <property type="component" value="Chromosome"/>
</dbReference>
<dbReference type="RefSeq" id="WP_066742518.1">
    <property type="nucleotide sequence ID" value="NZ_CP016757.1"/>
</dbReference>
<protein>
    <recommendedName>
        <fullName evidence="3">DNA-3-methyladenine glycosylase II</fullName>
        <ecNumber evidence="3">3.2.2.21</ecNumber>
    </recommendedName>
</protein>
<name>A0A1B2I1Z8_9BACT</name>
<evidence type="ECO:0000256" key="4">
    <source>
        <dbReference type="ARBA" id="ARBA00022763"/>
    </source>
</evidence>
<evidence type="ECO:0000256" key="3">
    <source>
        <dbReference type="ARBA" id="ARBA00012000"/>
    </source>
</evidence>
<keyword evidence="7" id="KW-0378">Hydrolase</keyword>
<dbReference type="GO" id="GO:0005737">
    <property type="term" value="C:cytoplasm"/>
    <property type="evidence" value="ECO:0007669"/>
    <property type="project" value="TreeGrafter"/>
</dbReference>
<gene>
    <name evidence="7" type="ORF">BED41_02160</name>
</gene>
<sequence length="221" mass="24801">MNFSYTEEELDYLKKRDKKLAAAIGEIGPLSGWHVEPDIFSALVHHIAGQQISTQAQRTVWARISAGLGEVTPRSVCTAGLERMQGFGISFRKAEYITELARKTEAGEFDPAALWDMEDGAVIETLSALRGIGVWTAEMLLIFSMQRRDVLSYGDFGIRRGLRMLYHHKEITPALFEKYRKRYSPCGSLASLYLWEIAGGAVPGMRDYAPKSTNRKSLPPR</sequence>
<dbReference type="OrthoDB" id="9785929at2"/>
<evidence type="ECO:0000313" key="8">
    <source>
        <dbReference type="Proteomes" id="UP000093044"/>
    </source>
</evidence>
<keyword evidence="8" id="KW-1185">Reference proteome</keyword>
<dbReference type="FunFam" id="1.10.340.30:FF:000004">
    <property type="entry name" value="DNA-3-methyladenine glycosylase II"/>
    <property type="match status" value="1"/>
</dbReference>
<keyword evidence="7" id="KW-0326">Glycosidase</keyword>
<evidence type="ECO:0000256" key="1">
    <source>
        <dbReference type="ARBA" id="ARBA00000086"/>
    </source>
</evidence>
<keyword evidence="5" id="KW-0234">DNA repair</keyword>
<evidence type="ECO:0000313" key="7">
    <source>
        <dbReference type="EMBL" id="ANZ43999.1"/>
    </source>
</evidence>
<evidence type="ECO:0000256" key="5">
    <source>
        <dbReference type="ARBA" id="ARBA00023204"/>
    </source>
</evidence>
<evidence type="ECO:0000256" key="2">
    <source>
        <dbReference type="ARBA" id="ARBA00010817"/>
    </source>
</evidence>
<accession>A0A1B2I1Z8</accession>
<dbReference type="SMART" id="SM00478">
    <property type="entry name" value="ENDO3c"/>
    <property type="match status" value="1"/>
</dbReference>
<organism evidence="7 8">
    <name type="scientific">Cloacibacillus porcorum</name>
    <dbReference type="NCBI Taxonomy" id="1197717"/>
    <lineage>
        <taxon>Bacteria</taxon>
        <taxon>Thermotogati</taxon>
        <taxon>Synergistota</taxon>
        <taxon>Synergistia</taxon>
        <taxon>Synergistales</taxon>
        <taxon>Synergistaceae</taxon>
        <taxon>Cloacibacillus</taxon>
    </lineage>
</organism>
<evidence type="ECO:0000259" key="6">
    <source>
        <dbReference type="SMART" id="SM00478"/>
    </source>
</evidence>
<dbReference type="InterPro" id="IPR003265">
    <property type="entry name" value="HhH-GPD_domain"/>
</dbReference>
<dbReference type="GO" id="GO:0006285">
    <property type="term" value="P:base-excision repair, AP site formation"/>
    <property type="evidence" value="ECO:0007669"/>
    <property type="project" value="TreeGrafter"/>
</dbReference>
<dbReference type="GO" id="GO:0006307">
    <property type="term" value="P:DNA alkylation repair"/>
    <property type="evidence" value="ECO:0007669"/>
    <property type="project" value="TreeGrafter"/>
</dbReference>
<dbReference type="EC" id="3.2.2.21" evidence="3"/>
<dbReference type="STRING" id="1197717.BED41_02160"/>
<comment type="similarity">
    <text evidence="2">Belongs to the alkylbase DNA glycosidase AlkA family.</text>
</comment>
<dbReference type="GO" id="GO:0008725">
    <property type="term" value="F:DNA-3-methyladenine glycosylase activity"/>
    <property type="evidence" value="ECO:0007669"/>
    <property type="project" value="TreeGrafter"/>
</dbReference>
<dbReference type="GO" id="GO:0043916">
    <property type="term" value="F:DNA-7-methylguanine glycosylase activity"/>
    <property type="evidence" value="ECO:0007669"/>
    <property type="project" value="TreeGrafter"/>
</dbReference>
<dbReference type="EMBL" id="CP016757">
    <property type="protein sequence ID" value="ANZ43999.1"/>
    <property type="molecule type" value="Genomic_DNA"/>
</dbReference>
<dbReference type="PANTHER" id="PTHR43003">
    <property type="entry name" value="DNA-3-METHYLADENINE GLYCOSYLASE"/>
    <property type="match status" value="1"/>
</dbReference>